<dbReference type="GO" id="GO:0034477">
    <property type="term" value="P:U6 snRNA 3'-end processing"/>
    <property type="evidence" value="ECO:0007669"/>
    <property type="project" value="InterPro"/>
</dbReference>
<evidence type="ECO:0000256" key="4">
    <source>
        <dbReference type="ARBA" id="ARBA00023242"/>
    </source>
</evidence>
<evidence type="ECO:0000256" key="6">
    <source>
        <dbReference type="ARBA" id="ARBA00030030"/>
    </source>
</evidence>
<evidence type="ECO:0000256" key="5">
    <source>
        <dbReference type="ARBA" id="ARBA00029543"/>
    </source>
</evidence>
<evidence type="ECO:0000313" key="8">
    <source>
        <dbReference type="EMBL" id="EWM21434.1"/>
    </source>
</evidence>
<feature type="region of interest" description="Disordered" evidence="7">
    <location>
        <begin position="104"/>
        <end position="129"/>
    </location>
</feature>
<dbReference type="Gene3D" id="3.90.1140.10">
    <property type="entry name" value="Cyclic phosphodiesterase"/>
    <property type="match status" value="1"/>
</dbReference>
<evidence type="ECO:0000313" key="9">
    <source>
        <dbReference type="Proteomes" id="UP000019335"/>
    </source>
</evidence>
<sequence>MEGLLNMYDTSDEDGNNSDAEARNKAVLDDRVSYTPLFLGTAARADPPSSPPRKQPVLNSFHRAQRALTTVQKRLRPSSNLPGLDQDFFHVSAEHVYTTVLTNGKRRSLPARRAPSSSSSSSRSDGQPLASVSSVDWIRSVPHFEGNWATHVYITVPNTREVVRMAKACVQEARRRLRNVLGTETGGEEGRQEKKELVENDLNPIPSADSSDEDEEEEEGAGEEEGRERRHLPSDQEASGQHLSLSRTVYLRSYHMEPFVADLGKALAWARAFTFRLAWRRGRGGGRVCS</sequence>
<organism evidence="8 9">
    <name type="scientific">Nannochloropsis gaditana</name>
    <dbReference type="NCBI Taxonomy" id="72520"/>
    <lineage>
        <taxon>Eukaryota</taxon>
        <taxon>Sar</taxon>
        <taxon>Stramenopiles</taxon>
        <taxon>Ochrophyta</taxon>
        <taxon>Eustigmatophyceae</taxon>
        <taxon>Eustigmatales</taxon>
        <taxon>Monodopsidaceae</taxon>
        <taxon>Nannochloropsis</taxon>
    </lineage>
</organism>
<protein>
    <recommendedName>
        <fullName evidence="5">U6 snRNA phosphodiesterase 1</fullName>
    </recommendedName>
    <alternativeName>
        <fullName evidence="6">3'-5' RNA exonuclease USB1</fullName>
    </alternativeName>
</protein>
<dbReference type="PANTHER" id="PTHR13522">
    <property type="entry name" value="U6 SNRNA PHOSPHODIESTERASE 1"/>
    <property type="match status" value="1"/>
</dbReference>
<feature type="region of interest" description="Disordered" evidence="7">
    <location>
        <begin position="1"/>
        <end position="24"/>
    </location>
</feature>
<dbReference type="GO" id="GO:0000175">
    <property type="term" value="F:3'-5'-RNA exonuclease activity"/>
    <property type="evidence" value="ECO:0007669"/>
    <property type="project" value="TreeGrafter"/>
</dbReference>
<reference evidence="8 9" key="1">
    <citation type="journal article" date="2014" name="Mol. Plant">
        <title>Chromosome Scale Genome Assembly and Transcriptome Profiling of Nannochloropsis gaditana in Nitrogen Depletion.</title>
        <authorList>
            <person name="Corteggiani Carpinelli E."/>
            <person name="Telatin A."/>
            <person name="Vitulo N."/>
            <person name="Forcato C."/>
            <person name="D'Angelo M."/>
            <person name="Schiavon R."/>
            <person name="Vezzi A."/>
            <person name="Giacometti G.M."/>
            <person name="Morosinotto T."/>
            <person name="Valle G."/>
        </authorList>
    </citation>
    <scope>NUCLEOTIDE SEQUENCE [LARGE SCALE GENOMIC DNA]</scope>
    <source>
        <strain evidence="8 9">B-31</strain>
    </source>
</reference>
<keyword evidence="4" id="KW-0539">Nucleus</keyword>
<evidence type="ECO:0000256" key="3">
    <source>
        <dbReference type="ARBA" id="ARBA00023239"/>
    </source>
</evidence>
<dbReference type="PANTHER" id="PTHR13522:SF3">
    <property type="entry name" value="U6 SNRNA PHOSPHODIESTERASE 1"/>
    <property type="match status" value="1"/>
</dbReference>
<gene>
    <name evidence="8" type="ORF">Naga_100307g3</name>
</gene>
<keyword evidence="3" id="KW-0456">Lyase</keyword>
<evidence type="ECO:0000256" key="2">
    <source>
        <dbReference type="ARBA" id="ARBA00022801"/>
    </source>
</evidence>
<feature type="compositionally biased region" description="Low complexity" evidence="7">
    <location>
        <begin position="111"/>
        <end position="124"/>
    </location>
</feature>
<dbReference type="Proteomes" id="UP000019335">
    <property type="component" value="Unassembled WGS sequence"/>
</dbReference>
<keyword evidence="9" id="KW-1185">Reference proteome</keyword>
<proteinExistence type="predicted"/>
<comment type="caution">
    <text evidence="8">The sequence shown here is derived from an EMBL/GenBank/DDBJ whole genome shotgun (WGS) entry which is preliminary data.</text>
</comment>
<keyword evidence="1" id="KW-0540">Nuclease</keyword>
<keyword evidence="2" id="KW-0378">Hydrolase</keyword>
<evidence type="ECO:0000256" key="7">
    <source>
        <dbReference type="SAM" id="MobiDB-lite"/>
    </source>
</evidence>
<feature type="compositionally biased region" description="Acidic residues" evidence="7">
    <location>
        <begin position="210"/>
        <end position="223"/>
    </location>
</feature>
<dbReference type="GO" id="GO:0016829">
    <property type="term" value="F:lyase activity"/>
    <property type="evidence" value="ECO:0007669"/>
    <property type="project" value="UniProtKB-KW"/>
</dbReference>
<feature type="compositionally biased region" description="Basic and acidic residues" evidence="7">
    <location>
        <begin position="224"/>
        <end position="234"/>
    </location>
</feature>
<evidence type="ECO:0000256" key="1">
    <source>
        <dbReference type="ARBA" id="ARBA00022722"/>
    </source>
</evidence>
<name>W7TL57_9STRA</name>
<dbReference type="EMBL" id="AZIL01002468">
    <property type="protein sequence ID" value="EWM21434.1"/>
    <property type="molecule type" value="Genomic_DNA"/>
</dbReference>
<dbReference type="GO" id="GO:0005634">
    <property type="term" value="C:nucleus"/>
    <property type="evidence" value="ECO:0007669"/>
    <property type="project" value="TreeGrafter"/>
</dbReference>
<accession>W7TL57</accession>
<feature type="compositionally biased region" description="Basic and acidic residues" evidence="7">
    <location>
        <begin position="188"/>
        <end position="198"/>
    </location>
</feature>
<dbReference type="Pfam" id="PF09749">
    <property type="entry name" value="HVSL"/>
    <property type="match status" value="1"/>
</dbReference>
<dbReference type="AlphaFoldDB" id="W7TL57"/>
<dbReference type="InterPro" id="IPR027521">
    <property type="entry name" value="Usb1"/>
</dbReference>
<feature type="region of interest" description="Disordered" evidence="7">
    <location>
        <begin position="181"/>
        <end position="241"/>
    </location>
</feature>
<dbReference type="OrthoDB" id="49151at2759"/>